<feature type="region of interest" description="Disordered" evidence="1">
    <location>
        <begin position="40"/>
        <end position="91"/>
    </location>
</feature>
<accession>A0A8D8GX47</accession>
<evidence type="ECO:0000313" key="2">
    <source>
        <dbReference type="EMBL" id="CAG6523616.1"/>
    </source>
</evidence>
<protein>
    <submittedName>
        <fullName evidence="2">(northern house mosquito) hypothetical protein</fullName>
    </submittedName>
</protein>
<dbReference type="AlphaFoldDB" id="A0A8D8GX47"/>
<dbReference type="EMBL" id="HBUE01293744">
    <property type="protein sequence ID" value="CAG6575289.1"/>
    <property type="molecule type" value="Transcribed_RNA"/>
</dbReference>
<evidence type="ECO:0000256" key="1">
    <source>
        <dbReference type="SAM" id="MobiDB-lite"/>
    </source>
</evidence>
<organism evidence="2">
    <name type="scientific">Culex pipiens</name>
    <name type="common">House mosquito</name>
    <dbReference type="NCBI Taxonomy" id="7175"/>
    <lineage>
        <taxon>Eukaryota</taxon>
        <taxon>Metazoa</taxon>
        <taxon>Ecdysozoa</taxon>
        <taxon>Arthropoda</taxon>
        <taxon>Hexapoda</taxon>
        <taxon>Insecta</taxon>
        <taxon>Pterygota</taxon>
        <taxon>Neoptera</taxon>
        <taxon>Endopterygota</taxon>
        <taxon>Diptera</taxon>
        <taxon>Nematocera</taxon>
        <taxon>Culicoidea</taxon>
        <taxon>Culicidae</taxon>
        <taxon>Culicinae</taxon>
        <taxon>Culicini</taxon>
        <taxon>Culex</taxon>
        <taxon>Culex</taxon>
    </lineage>
</organism>
<proteinExistence type="predicted"/>
<dbReference type="EMBL" id="HBUE01187959">
    <property type="protein sequence ID" value="CAG6523616.1"/>
    <property type="molecule type" value="Transcribed_RNA"/>
</dbReference>
<reference evidence="2" key="1">
    <citation type="submission" date="2021-05" db="EMBL/GenBank/DDBJ databases">
        <authorList>
            <person name="Alioto T."/>
            <person name="Alioto T."/>
            <person name="Gomez Garrido J."/>
        </authorList>
    </citation>
    <scope>NUCLEOTIDE SEQUENCE</scope>
</reference>
<name>A0A8D8GX47_CULPI</name>
<sequence length="118" mass="12732">MITCVYTCRSGGSASPQRGRFRSLSHVSRDTLLDVTRSVGVSSTPVRRPRAPARVARDGSLVRQQPTVDGASPVSADTPTGRKHWFGFHNQSPLPHGGLTACRSVDRTAHRSPSRVSL</sequence>